<evidence type="ECO:0000313" key="3">
    <source>
        <dbReference type="EMBL" id="VDI73978.1"/>
    </source>
</evidence>
<organism evidence="3 4">
    <name type="scientific">Mytilus galloprovincialis</name>
    <name type="common">Mediterranean mussel</name>
    <dbReference type="NCBI Taxonomy" id="29158"/>
    <lineage>
        <taxon>Eukaryota</taxon>
        <taxon>Metazoa</taxon>
        <taxon>Spiralia</taxon>
        <taxon>Lophotrochozoa</taxon>
        <taxon>Mollusca</taxon>
        <taxon>Bivalvia</taxon>
        <taxon>Autobranchia</taxon>
        <taxon>Pteriomorphia</taxon>
        <taxon>Mytilida</taxon>
        <taxon>Mytiloidea</taxon>
        <taxon>Mytilidae</taxon>
        <taxon>Mytilinae</taxon>
        <taxon>Mytilus</taxon>
    </lineage>
</organism>
<dbReference type="InterPro" id="IPR011989">
    <property type="entry name" value="ARM-like"/>
</dbReference>
<evidence type="ECO:0000256" key="1">
    <source>
        <dbReference type="PROSITE-ProRule" id="PRU00259"/>
    </source>
</evidence>
<dbReference type="PROSITE" id="PS50176">
    <property type="entry name" value="ARM_REPEAT"/>
    <property type="match status" value="1"/>
</dbReference>
<proteinExistence type="predicted"/>
<dbReference type="InterPro" id="IPR016024">
    <property type="entry name" value="ARM-type_fold"/>
</dbReference>
<dbReference type="InterPro" id="IPR000225">
    <property type="entry name" value="Armadillo"/>
</dbReference>
<feature type="repeat" description="ARM" evidence="1">
    <location>
        <begin position="2"/>
        <end position="35"/>
    </location>
</feature>
<dbReference type="OrthoDB" id="7537227at2759"/>
<name>A0A8B6H604_MYTGA</name>
<dbReference type="SUPFAM" id="SSF48371">
    <property type="entry name" value="ARM repeat"/>
    <property type="match status" value="1"/>
</dbReference>
<evidence type="ECO:0000256" key="2">
    <source>
        <dbReference type="SAM" id="MobiDB-lite"/>
    </source>
</evidence>
<gene>
    <name evidence="3" type="ORF">MGAL_10B090945</name>
</gene>
<accession>A0A8B6H604</accession>
<feature type="region of interest" description="Disordered" evidence="2">
    <location>
        <begin position="269"/>
        <end position="291"/>
    </location>
</feature>
<dbReference type="Gene3D" id="1.25.10.10">
    <property type="entry name" value="Leucine-rich Repeat Variant"/>
    <property type="match status" value="1"/>
</dbReference>
<comment type="caution">
    <text evidence="3">The sequence shown here is derived from an EMBL/GenBank/DDBJ whole genome shotgun (WGS) entry which is preliminary data.</text>
</comment>
<dbReference type="EMBL" id="UYJE01009489">
    <property type="protein sequence ID" value="VDI73978.1"/>
    <property type="molecule type" value="Genomic_DNA"/>
</dbReference>
<dbReference type="AlphaFoldDB" id="A0A8B6H604"/>
<protein>
    <submittedName>
        <fullName evidence="3">Uncharacterized protein</fullName>
    </submittedName>
</protein>
<feature type="compositionally biased region" description="Polar residues" evidence="2">
    <location>
        <begin position="272"/>
        <end position="291"/>
    </location>
</feature>
<reference evidence="3" key="1">
    <citation type="submission" date="2018-11" db="EMBL/GenBank/DDBJ databases">
        <authorList>
            <person name="Alioto T."/>
            <person name="Alioto T."/>
        </authorList>
    </citation>
    <scope>NUCLEOTIDE SEQUENCE</scope>
</reference>
<evidence type="ECO:0000313" key="4">
    <source>
        <dbReference type="Proteomes" id="UP000596742"/>
    </source>
</evidence>
<dbReference type="Proteomes" id="UP000596742">
    <property type="component" value="Unassembled WGS sequence"/>
</dbReference>
<sequence>MGGVKTLTALLRSENSKVMQEAASALYTIVSESDEHNEHKGSNQSAVVADHGIDDLAYASHQGTIYCQRTVASIFLELAFNRDIRAQLASRNIPAQAMTHLCRSNDPETQRYALQTLELLAIESSDMICAQEELLDILLELPLKTMDEKLYLIAGKILLYYAENKDTCKQLVENPSLKESLTIFARTQNAVLQKVVAKVIFCTTEHKGIKSKAKQIRLDKVLGYIRDNAADREAWDMADQGLQAMNCDDDNLSTLPTLSTLEKLNKMGSKEQFGSKTSLGSDVKPSGSSSD</sequence>
<keyword evidence="4" id="KW-1185">Reference proteome</keyword>